<dbReference type="GO" id="GO:0000155">
    <property type="term" value="F:phosphorelay sensor kinase activity"/>
    <property type="evidence" value="ECO:0007669"/>
    <property type="project" value="InterPro"/>
</dbReference>
<evidence type="ECO:0000256" key="6">
    <source>
        <dbReference type="ARBA" id="ARBA00022777"/>
    </source>
</evidence>
<dbReference type="InterPro" id="IPR005467">
    <property type="entry name" value="His_kinase_dom"/>
</dbReference>
<dbReference type="PANTHER" id="PTHR45453:SF1">
    <property type="entry name" value="PHOSPHATE REGULON SENSOR PROTEIN PHOR"/>
    <property type="match status" value="1"/>
</dbReference>
<comment type="subcellular location">
    <subcellularLocation>
        <location evidence="2">Membrane</location>
    </subcellularLocation>
</comment>
<evidence type="ECO:0000256" key="2">
    <source>
        <dbReference type="ARBA" id="ARBA00004370"/>
    </source>
</evidence>
<dbReference type="AlphaFoldDB" id="A0A9D1IZZ6"/>
<keyword evidence="4" id="KW-0597">Phosphoprotein</keyword>
<protein>
    <recommendedName>
        <fullName evidence="3">histidine kinase</fullName>
        <ecNumber evidence="3">2.7.13.3</ecNumber>
    </recommendedName>
</protein>
<dbReference type="InterPro" id="IPR003661">
    <property type="entry name" value="HisK_dim/P_dom"/>
</dbReference>
<dbReference type="InterPro" id="IPR004358">
    <property type="entry name" value="Sig_transdc_His_kin-like_C"/>
</dbReference>
<dbReference type="SUPFAM" id="SSF55874">
    <property type="entry name" value="ATPase domain of HSP90 chaperone/DNA topoisomerase II/histidine kinase"/>
    <property type="match status" value="1"/>
</dbReference>
<dbReference type="PRINTS" id="PR00344">
    <property type="entry name" value="BCTRLSENSOR"/>
</dbReference>
<dbReference type="InterPro" id="IPR003594">
    <property type="entry name" value="HATPase_dom"/>
</dbReference>
<organism evidence="9 10">
    <name type="scientific">Candidatus Scatomorpha intestinigallinarum</name>
    <dbReference type="NCBI Taxonomy" id="2840923"/>
    <lineage>
        <taxon>Bacteria</taxon>
        <taxon>Bacillati</taxon>
        <taxon>Bacillota</taxon>
        <taxon>Clostridia</taxon>
        <taxon>Eubacteriales</taxon>
        <taxon>Candidatus Scatomorpha</taxon>
    </lineage>
</organism>
<reference evidence="9" key="2">
    <citation type="journal article" date="2021" name="PeerJ">
        <title>Extensive microbial diversity within the chicken gut microbiome revealed by metagenomics and culture.</title>
        <authorList>
            <person name="Gilroy R."/>
            <person name="Ravi A."/>
            <person name="Getino M."/>
            <person name="Pursley I."/>
            <person name="Horton D.L."/>
            <person name="Alikhan N.F."/>
            <person name="Baker D."/>
            <person name="Gharbi K."/>
            <person name="Hall N."/>
            <person name="Watson M."/>
            <person name="Adriaenssens E.M."/>
            <person name="Foster-Nyarko E."/>
            <person name="Jarju S."/>
            <person name="Secka A."/>
            <person name="Antonio M."/>
            <person name="Oren A."/>
            <person name="Chaudhuri R.R."/>
            <person name="La Ragione R."/>
            <person name="Hildebrand F."/>
            <person name="Pallen M.J."/>
        </authorList>
    </citation>
    <scope>NUCLEOTIDE SEQUENCE</scope>
    <source>
        <strain evidence="9">ChiGjej3B3-7149</strain>
    </source>
</reference>
<dbReference type="Proteomes" id="UP000824238">
    <property type="component" value="Unassembled WGS sequence"/>
</dbReference>
<dbReference type="EMBL" id="DVHH01000239">
    <property type="protein sequence ID" value="HIR55912.1"/>
    <property type="molecule type" value="Genomic_DNA"/>
</dbReference>
<proteinExistence type="predicted"/>
<dbReference type="InterPro" id="IPR036097">
    <property type="entry name" value="HisK_dim/P_sf"/>
</dbReference>
<dbReference type="SMART" id="SM00387">
    <property type="entry name" value="HATPase_c"/>
    <property type="match status" value="1"/>
</dbReference>
<keyword evidence="7" id="KW-0902">Two-component regulatory system</keyword>
<feature type="domain" description="Histidine kinase" evidence="8">
    <location>
        <begin position="90"/>
        <end position="296"/>
    </location>
</feature>
<comment type="caution">
    <text evidence="9">The sequence shown here is derived from an EMBL/GenBank/DDBJ whole genome shotgun (WGS) entry which is preliminary data.</text>
</comment>
<dbReference type="GO" id="GO:0004721">
    <property type="term" value="F:phosphoprotein phosphatase activity"/>
    <property type="evidence" value="ECO:0007669"/>
    <property type="project" value="TreeGrafter"/>
</dbReference>
<keyword evidence="5" id="KW-0808">Transferase</keyword>
<evidence type="ECO:0000256" key="5">
    <source>
        <dbReference type="ARBA" id="ARBA00022679"/>
    </source>
</evidence>
<accession>A0A9D1IZZ6</accession>
<dbReference type="InterPro" id="IPR036890">
    <property type="entry name" value="HATPase_C_sf"/>
</dbReference>
<dbReference type="GO" id="GO:0016036">
    <property type="term" value="P:cellular response to phosphate starvation"/>
    <property type="evidence" value="ECO:0007669"/>
    <property type="project" value="TreeGrafter"/>
</dbReference>
<evidence type="ECO:0000313" key="10">
    <source>
        <dbReference type="Proteomes" id="UP000824238"/>
    </source>
</evidence>
<dbReference type="InterPro" id="IPR050351">
    <property type="entry name" value="BphY/WalK/GraS-like"/>
</dbReference>
<sequence length="296" mass="32499">MLPWLLCAALAAAVLILCLRLWLLHRAMDELRAQLPELLGEDTNVLLGISSRDKHARSLAAALNRELRELRRLRWKYMSGDRELKEAVTNISHDLRTPLTAICGYLELLEREDKSEAAEKYLAYIGERAEAMRRLTEELFCYSVVLSPDSEPETGPGDLRAALERSLAGFYPALTERGITPEVALPDGPVICLLNEDAVSRVFGNVLSNALRYSAGDLSVRLTPEGAVEFENSAPGLDEVQVGRLFDRFFTVEAARGGTGLGLAIARVLMEQMGGCVSAELRGGRLCIRAVFARGG</sequence>
<dbReference type="EC" id="2.7.13.3" evidence="3"/>
<evidence type="ECO:0000256" key="4">
    <source>
        <dbReference type="ARBA" id="ARBA00022553"/>
    </source>
</evidence>
<dbReference type="SUPFAM" id="SSF47384">
    <property type="entry name" value="Homodimeric domain of signal transducing histidine kinase"/>
    <property type="match status" value="1"/>
</dbReference>
<dbReference type="Pfam" id="PF00512">
    <property type="entry name" value="HisKA"/>
    <property type="match status" value="1"/>
</dbReference>
<dbReference type="CDD" id="cd00082">
    <property type="entry name" value="HisKA"/>
    <property type="match status" value="1"/>
</dbReference>
<evidence type="ECO:0000313" key="9">
    <source>
        <dbReference type="EMBL" id="HIR55912.1"/>
    </source>
</evidence>
<evidence type="ECO:0000256" key="1">
    <source>
        <dbReference type="ARBA" id="ARBA00000085"/>
    </source>
</evidence>
<evidence type="ECO:0000256" key="7">
    <source>
        <dbReference type="ARBA" id="ARBA00023012"/>
    </source>
</evidence>
<dbReference type="Pfam" id="PF02518">
    <property type="entry name" value="HATPase_c"/>
    <property type="match status" value="1"/>
</dbReference>
<reference evidence="9" key="1">
    <citation type="submission" date="2020-10" db="EMBL/GenBank/DDBJ databases">
        <authorList>
            <person name="Gilroy R."/>
        </authorList>
    </citation>
    <scope>NUCLEOTIDE SEQUENCE</scope>
    <source>
        <strain evidence="9">ChiGjej3B3-7149</strain>
    </source>
</reference>
<comment type="catalytic activity">
    <reaction evidence="1">
        <text>ATP + protein L-histidine = ADP + protein N-phospho-L-histidine.</text>
        <dbReference type="EC" id="2.7.13.3"/>
    </reaction>
</comment>
<dbReference type="GO" id="GO:0005886">
    <property type="term" value="C:plasma membrane"/>
    <property type="evidence" value="ECO:0007669"/>
    <property type="project" value="TreeGrafter"/>
</dbReference>
<name>A0A9D1IZZ6_9FIRM</name>
<evidence type="ECO:0000259" key="8">
    <source>
        <dbReference type="PROSITE" id="PS50109"/>
    </source>
</evidence>
<gene>
    <name evidence="9" type="ORF">IAD36_09995</name>
</gene>
<dbReference type="Gene3D" id="3.30.565.10">
    <property type="entry name" value="Histidine kinase-like ATPase, C-terminal domain"/>
    <property type="match status" value="1"/>
</dbReference>
<dbReference type="SMART" id="SM00388">
    <property type="entry name" value="HisKA"/>
    <property type="match status" value="1"/>
</dbReference>
<evidence type="ECO:0000256" key="3">
    <source>
        <dbReference type="ARBA" id="ARBA00012438"/>
    </source>
</evidence>
<dbReference type="PROSITE" id="PS50109">
    <property type="entry name" value="HIS_KIN"/>
    <property type="match status" value="1"/>
</dbReference>
<dbReference type="Gene3D" id="1.10.287.130">
    <property type="match status" value="1"/>
</dbReference>
<keyword evidence="6 9" id="KW-0418">Kinase</keyword>
<dbReference type="PANTHER" id="PTHR45453">
    <property type="entry name" value="PHOSPHATE REGULON SENSOR PROTEIN PHOR"/>
    <property type="match status" value="1"/>
</dbReference>